<dbReference type="InterPro" id="IPR036390">
    <property type="entry name" value="WH_DNA-bd_sf"/>
</dbReference>
<evidence type="ECO:0000259" key="4">
    <source>
        <dbReference type="PROSITE" id="PS50995"/>
    </source>
</evidence>
<dbReference type="InterPro" id="IPR023187">
    <property type="entry name" value="Tscrpt_reg_MarR-type_CS"/>
</dbReference>
<dbReference type="InterPro" id="IPR000835">
    <property type="entry name" value="HTH_MarR-typ"/>
</dbReference>
<dbReference type="PANTHER" id="PTHR33164:SF64">
    <property type="entry name" value="TRANSCRIPTIONAL REGULATOR SLYA"/>
    <property type="match status" value="1"/>
</dbReference>
<gene>
    <name evidence="5" type="ORF">CF651_16835</name>
</gene>
<feature type="domain" description="HTH marR-type" evidence="4">
    <location>
        <begin position="8"/>
        <end position="140"/>
    </location>
</feature>
<sequence length="144" mass="16686">MDTRHVYEEALGRIINHTSLVLARNFQKSLEPFDITLEQWGLLNVLWVQDGLTLKDLSDKVNKDHTNLSRIVDKLVKKGLLERTAHPEDRRAWLLYVTGKGIELQEAIVPVAEQVIEQEVQGISLEEQELLRRLLRRMCHNVQA</sequence>
<name>A0A229UPQ4_9BACL</name>
<protein>
    <submittedName>
        <fullName evidence="5">MarR family transcriptional regulator</fullName>
    </submittedName>
</protein>
<dbReference type="PROSITE" id="PS01117">
    <property type="entry name" value="HTH_MARR_1"/>
    <property type="match status" value="1"/>
</dbReference>
<dbReference type="Pfam" id="PF01047">
    <property type="entry name" value="MarR"/>
    <property type="match status" value="1"/>
</dbReference>
<dbReference type="EMBL" id="NMQW01000023">
    <property type="protein sequence ID" value="OXM85261.1"/>
    <property type="molecule type" value="Genomic_DNA"/>
</dbReference>
<dbReference type="GO" id="GO:0003677">
    <property type="term" value="F:DNA binding"/>
    <property type="evidence" value="ECO:0007669"/>
    <property type="project" value="UniProtKB-KW"/>
</dbReference>
<evidence type="ECO:0000313" key="6">
    <source>
        <dbReference type="Proteomes" id="UP000215509"/>
    </source>
</evidence>
<dbReference type="InterPro" id="IPR039422">
    <property type="entry name" value="MarR/SlyA-like"/>
</dbReference>
<dbReference type="OrthoDB" id="5327581at2"/>
<dbReference type="InterPro" id="IPR036388">
    <property type="entry name" value="WH-like_DNA-bd_sf"/>
</dbReference>
<dbReference type="GO" id="GO:0006950">
    <property type="term" value="P:response to stress"/>
    <property type="evidence" value="ECO:0007669"/>
    <property type="project" value="TreeGrafter"/>
</dbReference>
<evidence type="ECO:0000313" key="5">
    <source>
        <dbReference type="EMBL" id="OXM85261.1"/>
    </source>
</evidence>
<comment type="caution">
    <text evidence="5">The sequence shown here is derived from an EMBL/GenBank/DDBJ whole genome shotgun (WGS) entry which is preliminary data.</text>
</comment>
<proteinExistence type="predicted"/>
<dbReference type="PROSITE" id="PS50995">
    <property type="entry name" value="HTH_MARR_2"/>
    <property type="match status" value="1"/>
</dbReference>
<dbReference type="PANTHER" id="PTHR33164">
    <property type="entry name" value="TRANSCRIPTIONAL REGULATOR, MARR FAMILY"/>
    <property type="match status" value="1"/>
</dbReference>
<evidence type="ECO:0000256" key="2">
    <source>
        <dbReference type="ARBA" id="ARBA00023125"/>
    </source>
</evidence>
<keyword evidence="2" id="KW-0238">DNA-binding</keyword>
<accession>A0A229UPQ4</accession>
<keyword evidence="3" id="KW-0804">Transcription</keyword>
<dbReference type="RefSeq" id="WP_094016025.1">
    <property type="nucleotide sequence ID" value="NZ_NMQW01000023.1"/>
</dbReference>
<dbReference type="SMART" id="SM00347">
    <property type="entry name" value="HTH_MARR"/>
    <property type="match status" value="1"/>
</dbReference>
<dbReference type="Proteomes" id="UP000215509">
    <property type="component" value="Unassembled WGS sequence"/>
</dbReference>
<evidence type="ECO:0000256" key="3">
    <source>
        <dbReference type="ARBA" id="ARBA00023163"/>
    </source>
</evidence>
<keyword evidence="6" id="KW-1185">Reference proteome</keyword>
<dbReference type="AlphaFoldDB" id="A0A229UPQ4"/>
<dbReference type="SUPFAM" id="SSF46785">
    <property type="entry name" value="Winged helix' DNA-binding domain"/>
    <property type="match status" value="1"/>
</dbReference>
<keyword evidence="1" id="KW-0805">Transcription regulation</keyword>
<evidence type="ECO:0000256" key="1">
    <source>
        <dbReference type="ARBA" id="ARBA00023015"/>
    </source>
</evidence>
<dbReference type="GO" id="GO:0003700">
    <property type="term" value="F:DNA-binding transcription factor activity"/>
    <property type="evidence" value="ECO:0007669"/>
    <property type="project" value="InterPro"/>
</dbReference>
<dbReference type="Gene3D" id="1.10.10.10">
    <property type="entry name" value="Winged helix-like DNA-binding domain superfamily/Winged helix DNA-binding domain"/>
    <property type="match status" value="1"/>
</dbReference>
<organism evidence="5 6">
    <name type="scientific">Paenibacillus rigui</name>
    <dbReference type="NCBI Taxonomy" id="554312"/>
    <lineage>
        <taxon>Bacteria</taxon>
        <taxon>Bacillati</taxon>
        <taxon>Bacillota</taxon>
        <taxon>Bacilli</taxon>
        <taxon>Bacillales</taxon>
        <taxon>Paenibacillaceae</taxon>
        <taxon>Paenibacillus</taxon>
    </lineage>
</organism>
<reference evidence="5 6" key="1">
    <citation type="submission" date="2017-07" db="EMBL/GenBank/DDBJ databases">
        <title>Genome sequencing and assembly of Paenibacillus rigui.</title>
        <authorList>
            <person name="Mayilraj S."/>
        </authorList>
    </citation>
    <scope>NUCLEOTIDE SEQUENCE [LARGE SCALE GENOMIC DNA]</scope>
    <source>
        <strain evidence="5 6">JCM 16352</strain>
    </source>
</reference>
<dbReference type="PRINTS" id="PR00598">
    <property type="entry name" value="HTHMARR"/>
</dbReference>